<evidence type="ECO:0000256" key="2">
    <source>
        <dbReference type="ARBA" id="ARBA00005684"/>
    </source>
</evidence>
<dbReference type="InterPro" id="IPR017853">
    <property type="entry name" value="GH"/>
</dbReference>
<accession>E1R9M6</accession>
<evidence type="ECO:0000256" key="9">
    <source>
        <dbReference type="ARBA" id="ARBA00031501"/>
    </source>
</evidence>
<dbReference type="PANTHER" id="PTHR32438:SF5">
    <property type="entry name" value="4-ALPHA-GLUCANOTRANSFERASE DPE1, CHLOROPLASTIC_AMYLOPLASTIC"/>
    <property type="match status" value="1"/>
</dbReference>
<dbReference type="Gene3D" id="3.20.20.80">
    <property type="entry name" value="Glycosidases"/>
    <property type="match status" value="1"/>
</dbReference>
<keyword evidence="12" id="KW-1185">Reference proteome</keyword>
<protein>
    <recommendedName>
        <fullName evidence="4 10">4-alpha-glucanotransferase</fullName>
        <ecNumber evidence="3 10">2.4.1.25</ecNumber>
    </recommendedName>
    <alternativeName>
        <fullName evidence="8 10">Amylomaltase</fullName>
    </alternativeName>
    <alternativeName>
        <fullName evidence="9 10">Disproportionating enzyme</fullName>
    </alternativeName>
</protein>
<dbReference type="HOGENOM" id="CLU_014132_1_0_12"/>
<keyword evidence="5 10" id="KW-0328">Glycosyltransferase</keyword>
<dbReference type="GO" id="GO:0004134">
    <property type="term" value="F:4-alpha-glucanotransferase activity"/>
    <property type="evidence" value="ECO:0007669"/>
    <property type="project" value="UniProtKB-EC"/>
</dbReference>
<evidence type="ECO:0000256" key="6">
    <source>
        <dbReference type="ARBA" id="ARBA00022679"/>
    </source>
</evidence>
<evidence type="ECO:0000256" key="8">
    <source>
        <dbReference type="ARBA" id="ARBA00031423"/>
    </source>
</evidence>
<dbReference type="CAZy" id="GH77">
    <property type="family name" value="Glycoside Hydrolase Family 77"/>
</dbReference>
<dbReference type="NCBIfam" id="NF011080">
    <property type="entry name" value="PRK14508.1-3"/>
    <property type="match status" value="1"/>
</dbReference>
<dbReference type="SUPFAM" id="SSF51445">
    <property type="entry name" value="(Trans)glycosidases"/>
    <property type="match status" value="1"/>
</dbReference>
<dbReference type="PANTHER" id="PTHR32438">
    <property type="entry name" value="4-ALPHA-GLUCANOTRANSFERASE DPE1, CHLOROPLASTIC/AMYLOPLASTIC"/>
    <property type="match status" value="1"/>
</dbReference>
<dbReference type="OrthoDB" id="9811841at2"/>
<gene>
    <name evidence="11" type="ordered locus">Spirs_4115</name>
</gene>
<keyword evidence="6 10" id="KW-0808">Transferase</keyword>
<comment type="catalytic activity">
    <reaction evidence="1 10">
        <text>Transfers a segment of a (1-&gt;4)-alpha-D-glucan to a new position in an acceptor, which may be glucose or a (1-&gt;4)-alpha-D-glucan.</text>
        <dbReference type="EC" id="2.4.1.25"/>
    </reaction>
</comment>
<dbReference type="KEGG" id="ssm:Spirs_4115"/>
<evidence type="ECO:0000256" key="4">
    <source>
        <dbReference type="ARBA" id="ARBA00020295"/>
    </source>
</evidence>
<dbReference type="GO" id="GO:0005975">
    <property type="term" value="P:carbohydrate metabolic process"/>
    <property type="evidence" value="ECO:0007669"/>
    <property type="project" value="InterPro"/>
</dbReference>
<organism evidence="11 12">
    <name type="scientific">Sediminispirochaeta smaragdinae (strain DSM 11293 / JCM 15392 / SEBR 4228)</name>
    <name type="common">Spirochaeta smaragdinae</name>
    <dbReference type="NCBI Taxonomy" id="573413"/>
    <lineage>
        <taxon>Bacteria</taxon>
        <taxon>Pseudomonadati</taxon>
        <taxon>Spirochaetota</taxon>
        <taxon>Spirochaetia</taxon>
        <taxon>Spirochaetales</taxon>
        <taxon>Spirochaetaceae</taxon>
        <taxon>Sediminispirochaeta</taxon>
    </lineage>
</organism>
<dbReference type="eggNOG" id="COG1640">
    <property type="taxonomic scope" value="Bacteria"/>
</dbReference>
<evidence type="ECO:0000256" key="5">
    <source>
        <dbReference type="ARBA" id="ARBA00022676"/>
    </source>
</evidence>
<sequence length="522" mass="59591">MVGERRAGVLFHPVSLPGSYGIGDLGGEAYRFIDFLERAGITLWQVLPLGPTGYGESPYQCLSTFAGNPLLISIDRLLEQGDLPARMVEHIPDFPICTVDYARVRSWKEPLLRHAAGRFLDSGNASRLEAFGEFCEEKASWLNDFALFATIKEFYDAKAEEEGVEDASWNVYWDKALALRDAEALEAFSAGHQREIEEHMVLQFFFYEQWRELKAYANERGISIIGDIPIFVSPDSSDIWAERHLFLTDEKAMPTHVAGVPPDYFSPTGQRWGNPLYDWDAMRKEGFSWWIHRIQAMLNVVDIIRIDHFRGFEAYWKIPVKEKTAVKGTWVKAPGKELFDAVIKRLGPIPILAEDLGVITPEVVGLRDRYAFPGMKVLQFAFEHDRDGNLTATNGFLPHTYDKNCVVYTGTHDNDTTLGWYRSINDTERDLVRRYLARPDDDIVWDLIRTAYASVAKYAIIPMQDFLVLNTDARMNLPSTIGGNWSWRMTPGVANDWVAGRARELAWLYGRLPRPKQPRPEE</sequence>
<evidence type="ECO:0000256" key="10">
    <source>
        <dbReference type="RuleBase" id="RU361207"/>
    </source>
</evidence>
<dbReference type="AlphaFoldDB" id="E1R9M6"/>
<comment type="similarity">
    <text evidence="2 10">Belongs to the disproportionating enzyme family.</text>
</comment>
<dbReference type="InterPro" id="IPR003385">
    <property type="entry name" value="Glyco_hydro_77"/>
</dbReference>
<dbReference type="EMBL" id="CP002116">
    <property type="protein sequence ID" value="ADK83195.1"/>
    <property type="molecule type" value="Genomic_DNA"/>
</dbReference>
<dbReference type="STRING" id="573413.Spirs_4115"/>
<dbReference type="Pfam" id="PF02446">
    <property type="entry name" value="Glyco_hydro_77"/>
    <property type="match status" value="1"/>
</dbReference>
<evidence type="ECO:0000313" key="11">
    <source>
        <dbReference type="EMBL" id="ADK83195.1"/>
    </source>
</evidence>
<reference evidence="11 12" key="1">
    <citation type="journal article" date="2010" name="Stand. Genomic Sci.">
        <title>Complete genome sequence of Spirochaeta smaragdinae type strain (SEBR 4228).</title>
        <authorList>
            <person name="Mavromatis K."/>
            <person name="Yasawong M."/>
            <person name="Chertkov O."/>
            <person name="Lapidus A."/>
            <person name="Lucas S."/>
            <person name="Nolan M."/>
            <person name="Del Rio T.G."/>
            <person name="Tice H."/>
            <person name="Cheng J.F."/>
            <person name="Pitluck S."/>
            <person name="Liolios K."/>
            <person name="Ivanova N."/>
            <person name="Tapia R."/>
            <person name="Han C."/>
            <person name="Bruce D."/>
            <person name="Goodwin L."/>
            <person name="Pati A."/>
            <person name="Chen A."/>
            <person name="Palaniappan K."/>
            <person name="Land M."/>
            <person name="Hauser L."/>
            <person name="Chang Y.J."/>
            <person name="Jeffries C.D."/>
            <person name="Detter J.C."/>
            <person name="Rohde M."/>
            <person name="Brambilla E."/>
            <person name="Spring S."/>
            <person name="Goker M."/>
            <person name="Sikorski J."/>
            <person name="Woyke T."/>
            <person name="Bristow J."/>
            <person name="Eisen J.A."/>
            <person name="Markowitz V."/>
            <person name="Hugenholtz P."/>
            <person name="Klenk H.P."/>
            <person name="Kyrpides N.C."/>
        </authorList>
    </citation>
    <scope>NUCLEOTIDE SEQUENCE [LARGE SCALE GENOMIC DNA]</scope>
    <source>
        <strain evidence="12">DSM 11293 / JCM 15392 / SEBR 4228</strain>
    </source>
</reference>
<proteinExistence type="inferred from homology"/>
<dbReference type="RefSeq" id="WP_013256651.1">
    <property type="nucleotide sequence ID" value="NC_014364.1"/>
</dbReference>
<dbReference type="Proteomes" id="UP000002318">
    <property type="component" value="Chromosome"/>
</dbReference>
<name>E1R9M6_SEDSS</name>
<evidence type="ECO:0000256" key="3">
    <source>
        <dbReference type="ARBA" id="ARBA00012560"/>
    </source>
</evidence>
<evidence type="ECO:0000256" key="7">
    <source>
        <dbReference type="ARBA" id="ARBA00023277"/>
    </source>
</evidence>
<dbReference type="NCBIfam" id="TIGR00217">
    <property type="entry name" value="malQ"/>
    <property type="match status" value="1"/>
</dbReference>
<evidence type="ECO:0000313" key="12">
    <source>
        <dbReference type="Proteomes" id="UP000002318"/>
    </source>
</evidence>
<dbReference type="EC" id="2.4.1.25" evidence="3 10"/>
<evidence type="ECO:0000256" key="1">
    <source>
        <dbReference type="ARBA" id="ARBA00000439"/>
    </source>
</evidence>
<keyword evidence="7 10" id="KW-0119">Carbohydrate metabolism</keyword>